<name>C6PUQ1_9CLOT</name>
<dbReference type="EMBL" id="ACVI01000039">
    <property type="protein sequence ID" value="EET86980.1"/>
    <property type="molecule type" value="Genomic_DNA"/>
</dbReference>
<dbReference type="OrthoDB" id="1928543at2"/>
<sequence length="204" mass="24299">MARNSENKDKNEIISELVELAAKPIVTAKSYWHESIYNTLRDKKEKIKSEKEYSIYLESELIYFRSLWNKELDFMYAWGKEEKIPEPGKINDIIVYIEQQSETIIENEKIMFENGKSLDKNDLAFIERYTSITELPQRIIALEEDYLYFKIRDYITLNVYQFISHNEELAVDLLKDDTKEMVQRIADLISNFADVCMYIDSKEE</sequence>
<reference evidence="1 2" key="1">
    <citation type="submission" date="2009-06" db="EMBL/GenBank/DDBJ databases">
        <title>The draft genome of Clostridium carboxidivorans P7.</title>
        <authorList>
            <consortium name="US DOE Joint Genome Institute (JGI-PGF)"/>
            <person name="Lucas S."/>
            <person name="Copeland A."/>
            <person name="Lapidus A."/>
            <person name="Glavina del Rio T."/>
            <person name="Tice H."/>
            <person name="Bruce D."/>
            <person name="Goodwin L."/>
            <person name="Pitluck S."/>
            <person name="Larimer F."/>
            <person name="Land M.L."/>
            <person name="Hauser L."/>
            <person name="Hemme C.L."/>
        </authorList>
    </citation>
    <scope>NUCLEOTIDE SEQUENCE [LARGE SCALE GENOMIC DNA]</scope>
    <source>
        <strain evidence="1 2">P7</strain>
    </source>
</reference>
<dbReference type="AlphaFoldDB" id="C6PUQ1"/>
<proteinExistence type="predicted"/>
<organism evidence="1 2">
    <name type="scientific">Clostridium carboxidivorans P7</name>
    <dbReference type="NCBI Taxonomy" id="536227"/>
    <lineage>
        <taxon>Bacteria</taxon>
        <taxon>Bacillati</taxon>
        <taxon>Bacillota</taxon>
        <taxon>Clostridia</taxon>
        <taxon>Eubacteriales</taxon>
        <taxon>Clostridiaceae</taxon>
        <taxon>Clostridium</taxon>
    </lineage>
</organism>
<keyword evidence="2" id="KW-1185">Reference proteome</keyword>
<dbReference type="RefSeq" id="WP_007061403.1">
    <property type="nucleotide sequence ID" value="NZ_ACVI01000039.1"/>
</dbReference>
<gene>
    <name evidence="1" type="ORF">CcarbDRAFT_2518</name>
</gene>
<dbReference type="eggNOG" id="ENOG5030GH1">
    <property type="taxonomic scope" value="Bacteria"/>
</dbReference>
<evidence type="ECO:0000313" key="1">
    <source>
        <dbReference type="EMBL" id="EET86980.1"/>
    </source>
</evidence>
<protein>
    <submittedName>
        <fullName evidence="1">Uncharacterized protein</fullName>
    </submittedName>
</protein>
<dbReference type="Proteomes" id="UP000004198">
    <property type="component" value="Unassembled WGS sequence"/>
</dbReference>
<evidence type="ECO:0000313" key="2">
    <source>
        <dbReference type="Proteomes" id="UP000004198"/>
    </source>
</evidence>
<dbReference type="PATRIC" id="fig|536227.13.peg.85"/>
<comment type="caution">
    <text evidence="1">The sequence shown here is derived from an EMBL/GenBank/DDBJ whole genome shotgun (WGS) entry which is preliminary data.</text>
</comment>
<dbReference type="KEGG" id="cck:Ccar_00310"/>
<dbReference type="STRING" id="536227.Ccar_00310"/>
<accession>C6PUQ1</accession>